<dbReference type="Pfam" id="PF00691">
    <property type="entry name" value="OmpA"/>
    <property type="match status" value="1"/>
</dbReference>
<evidence type="ECO:0000256" key="7">
    <source>
        <dbReference type="ARBA" id="ARBA00023306"/>
    </source>
</evidence>
<gene>
    <name evidence="8" type="primary">pal</name>
    <name evidence="10" type="ORF">B0681_00075</name>
</gene>
<dbReference type="InterPro" id="IPR036737">
    <property type="entry name" value="OmpA-like_sf"/>
</dbReference>
<reference evidence="10 11" key="1">
    <citation type="submission" date="2017-02" db="EMBL/GenBank/DDBJ databases">
        <title>Draft genome sequence of Moraxella porci CCUG 54912T type strain.</title>
        <authorList>
            <person name="Salva-Serra F."/>
            <person name="Engstrom-Jakobsson H."/>
            <person name="Thorell K."/>
            <person name="Jaen-Luchoro D."/>
            <person name="Gonzales-Siles L."/>
            <person name="Karlsson R."/>
            <person name="Yazdan S."/>
            <person name="Boulund F."/>
            <person name="Johnning A."/>
            <person name="Engstrand L."/>
            <person name="Kristiansson E."/>
            <person name="Moore E."/>
        </authorList>
    </citation>
    <scope>NUCLEOTIDE SEQUENCE [LARGE SCALE GENOMIC DNA]</scope>
    <source>
        <strain evidence="10 11">CCUG 54912</strain>
    </source>
</reference>
<dbReference type="Gene3D" id="3.30.1330.60">
    <property type="entry name" value="OmpA-like domain"/>
    <property type="match status" value="1"/>
</dbReference>
<evidence type="ECO:0000256" key="8">
    <source>
        <dbReference type="HAMAP-Rule" id="MF_02204"/>
    </source>
</evidence>
<keyword evidence="3 8" id="KW-0472">Membrane</keyword>
<dbReference type="PANTHER" id="PTHR30329">
    <property type="entry name" value="STATOR ELEMENT OF FLAGELLAR MOTOR COMPLEX"/>
    <property type="match status" value="1"/>
</dbReference>
<evidence type="ECO:0000256" key="5">
    <source>
        <dbReference type="ARBA" id="ARBA00023237"/>
    </source>
</evidence>
<accession>A0A1T0CVF5</accession>
<sequence>MSHLKLTIASAVLAALTITTGCASKSGGVVVAPNAPTGYTGPVYNANAPLVANSDAIKAAAANLPSLVHFDFDSDVIKPEAAAILDTQAQFLSANQTARVLVAGHTDERGSREYNMSLGERRAAAVRSYLLGKGVNQANVEIVSFGEERPVATGTGEEAWSQNRRAELSY</sequence>
<evidence type="ECO:0000256" key="3">
    <source>
        <dbReference type="ARBA" id="ARBA00023136"/>
    </source>
</evidence>
<comment type="caution">
    <text evidence="10">The sequence shown here is derived from an EMBL/GenBank/DDBJ whole genome shotgun (WGS) entry which is preliminary data.</text>
</comment>
<dbReference type="InterPro" id="IPR039001">
    <property type="entry name" value="Pal"/>
</dbReference>
<proteinExistence type="inferred from homology"/>
<evidence type="ECO:0000313" key="11">
    <source>
        <dbReference type="Proteomes" id="UP000190683"/>
    </source>
</evidence>
<keyword evidence="2 8" id="KW-0732">Signal</keyword>
<dbReference type="PROSITE" id="PS51123">
    <property type="entry name" value="OMPA_2"/>
    <property type="match status" value="1"/>
</dbReference>
<name>A0A1T0CVF5_9GAMM</name>
<protein>
    <recommendedName>
        <fullName evidence="8">Peptidoglycan-associated lipoprotein</fullName>
        <shortName evidence="8">PAL</shortName>
    </recommendedName>
</protein>
<organism evidence="10 11">
    <name type="scientific">Moraxella porci DSM 25326</name>
    <dbReference type="NCBI Taxonomy" id="573983"/>
    <lineage>
        <taxon>Bacteria</taxon>
        <taxon>Pseudomonadati</taxon>
        <taxon>Pseudomonadota</taxon>
        <taxon>Gammaproteobacteria</taxon>
        <taxon>Moraxellales</taxon>
        <taxon>Moraxellaceae</taxon>
        <taxon>Moraxella</taxon>
    </lineage>
</organism>
<evidence type="ECO:0000256" key="2">
    <source>
        <dbReference type="ARBA" id="ARBA00022729"/>
    </source>
</evidence>
<evidence type="ECO:0000256" key="6">
    <source>
        <dbReference type="ARBA" id="ARBA00023288"/>
    </source>
</evidence>
<dbReference type="PRINTS" id="PR01021">
    <property type="entry name" value="OMPADOMAIN"/>
</dbReference>
<keyword evidence="6 8" id="KW-0449">Lipoprotein</keyword>
<dbReference type="NCBIfam" id="TIGR02802">
    <property type="entry name" value="Pal_lipo"/>
    <property type="match status" value="1"/>
</dbReference>
<dbReference type="InterPro" id="IPR050330">
    <property type="entry name" value="Bact_OuterMem_StrucFunc"/>
</dbReference>
<dbReference type="SUPFAM" id="SSF103088">
    <property type="entry name" value="OmpA-like"/>
    <property type="match status" value="1"/>
</dbReference>
<comment type="similarity">
    <text evidence="8">Belongs to the Pal lipoprotein family.</text>
</comment>
<keyword evidence="11" id="KW-1185">Reference proteome</keyword>
<dbReference type="InterPro" id="IPR006664">
    <property type="entry name" value="OMP_bac"/>
</dbReference>
<keyword evidence="4 8" id="KW-0564">Palmitate</keyword>
<dbReference type="InterPro" id="IPR006665">
    <property type="entry name" value="OmpA-like"/>
</dbReference>
<comment type="function">
    <text evidence="8">Part of the Tol-Pal system, which plays a role in outer membrane invagination during cell division and is important for maintaining outer membrane integrity.</text>
</comment>
<comment type="subunit">
    <text evidence="8">The Tol-Pal system is composed of five core proteins: the inner membrane proteins TolA, TolQ and TolR, the periplasmic protein TolB and the outer membrane protein Pal. They form a network linking the inner and outer membranes and the peptidoglycan layer.</text>
</comment>
<dbReference type="GO" id="GO:0009279">
    <property type="term" value="C:cell outer membrane"/>
    <property type="evidence" value="ECO:0007669"/>
    <property type="project" value="UniProtKB-SubCell"/>
</dbReference>
<dbReference type="RefSeq" id="WP_078316724.1">
    <property type="nucleotide sequence ID" value="NZ_MUYV01000001.1"/>
</dbReference>
<dbReference type="InterPro" id="IPR006690">
    <property type="entry name" value="OMPA-like_CS"/>
</dbReference>
<dbReference type="GO" id="GO:0051301">
    <property type="term" value="P:cell division"/>
    <property type="evidence" value="ECO:0007669"/>
    <property type="project" value="UniProtKB-UniRule"/>
</dbReference>
<dbReference type="PROSITE" id="PS01068">
    <property type="entry name" value="OMPA_1"/>
    <property type="match status" value="1"/>
</dbReference>
<comment type="subcellular location">
    <subcellularLocation>
        <location evidence="8">Cell outer membrane</location>
        <topology evidence="8">Lipid-anchor</topology>
    </subcellularLocation>
</comment>
<keyword evidence="7 8" id="KW-0131">Cell cycle</keyword>
<evidence type="ECO:0000259" key="9">
    <source>
        <dbReference type="PROSITE" id="PS51123"/>
    </source>
</evidence>
<dbReference type="CDD" id="cd07185">
    <property type="entry name" value="OmpA_C-like"/>
    <property type="match status" value="1"/>
</dbReference>
<feature type="domain" description="OmpA-like" evidence="9">
    <location>
        <begin position="57"/>
        <end position="170"/>
    </location>
</feature>
<dbReference type="PROSITE" id="PS51257">
    <property type="entry name" value="PROKAR_LIPOPROTEIN"/>
    <property type="match status" value="1"/>
</dbReference>
<keyword evidence="1 8" id="KW-0132">Cell division</keyword>
<dbReference type="STRING" id="573983.B0681_00075"/>
<evidence type="ECO:0000313" key="10">
    <source>
        <dbReference type="EMBL" id="OOS26334.1"/>
    </source>
</evidence>
<dbReference type="Proteomes" id="UP000190683">
    <property type="component" value="Unassembled WGS sequence"/>
</dbReference>
<evidence type="ECO:0000256" key="4">
    <source>
        <dbReference type="ARBA" id="ARBA00023139"/>
    </source>
</evidence>
<dbReference type="InterPro" id="IPR014169">
    <property type="entry name" value="Pal_lipo_C"/>
</dbReference>
<dbReference type="HAMAP" id="MF_02204">
    <property type="entry name" value="Pal"/>
    <property type="match status" value="1"/>
</dbReference>
<dbReference type="EMBL" id="MUYV01000001">
    <property type="protein sequence ID" value="OOS26334.1"/>
    <property type="molecule type" value="Genomic_DNA"/>
</dbReference>
<evidence type="ECO:0000256" key="1">
    <source>
        <dbReference type="ARBA" id="ARBA00022618"/>
    </source>
</evidence>
<dbReference type="PANTHER" id="PTHR30329:SF21">
    <property type="entry name" value="LIPOPROTEIN YIAD-RELATED"/>
    <property type="match status" value="1"/>
</dbReference>
<keyword evidence="5 8" id="KW-0998">Cell outer membrane</keyword>
<dbReference type="AlphaFoldDB" id="A0A1T0CVF5"/>